<dbReference type="AlphaFoldDB" id="A0A1C6HII9"/>
<protein>
    <submittedName>
        <fullName evidence="10">(Dimethylallyl)adenosine tRNA methylthiotransferase MiaB</fullName>
        <ecNumber evidence="10">2.-.-.-</ecNumber>
    </submittedName>
</protein>
<evidence type="ECO:0000256" key="5">
    <source>
        <dbReference type="ARBA" id="ARBA00022723"/>
    </source>
</evidence>
<evidence type="ECO:0000256" key="7">
    <source>
        <dbReference type="ARBA" id="ARBA00023014"/>
    </source>
</evidence>
<dbReference type="GO" id="GO:0035598">
    <property type="term" value="F:tRNA (N(6)-L-threonylcarbamoyladenosine(37)-C(2))-methylthiotransferase activity"/>
    <property type="evidence" value="ECO:0007669"/>
    <property type="project" value="TreeGrafter"/>
</dbReference>
<dbReference type="NCBIfam" id="TIGR00089">
    <property type="entry name" value="MiaB/RimO family radical SAM methylthiotransferase"/>
    <property type="match status" value="1"/>
</dbReference>
<evidence type="ECO:0000313" key="10">
    <source>
        <dbReference type="EMBL" id="SCJ56963.1"/>
    </source>
</evidence>
<dbReference type="Pfam" id="PF04055">
    <property type="entry name" value="Radical_SAM"/>
    <property type="match status" value="1"/>
</dbReference>
<evidence type="ECO:0000256" key="3">
    <source>
        <dbReference type="ARBA" id="ARBA00022679"/>
    </source>
</evidence>
<evidence type="ECO:0000256" key="1">
    <source>
        <dbReference type="ARBA" id="ARBA00001966"/>
    </source>
</evidence>
<dbReference type="InterPro" id="IPR038135">
    <property type="entry name" value="Methylthiotransferase_N_sf"/>
</dbReference>
<dbReference type="InterPro" id="IPR013848">
    <property type="entry name" value="Methylthiotransferase_N"/>
</dbReference>
<keyword evidence="7" id="KW-0411">Iron-sulfur</keyword>
<dbReference type="PANTHER" id="PTHR11918">
    <property type="entry name" value="RADICAL SAM PROTEINS"/>
    <property type="match status" value="1"/>
</dbReference>
<reference evidence="10" key="1">
    <citation type="submission" date="2015-09" db="EMBL/GenBank/DDBJ databases">
        <authorList>
            <consortium name="Pathogen Informatics"/>
        </authorList>
    </citation>
    <scope>NUCLEOTIDE SEQUENCE</scope>
    <source>
        <strain evidence="10">2789STDY5834896</strain>
    </source>
</reference>
<dbReference type="GO" id="GO:0051539">
    <property type="term" value="F:4 iron, 4 sulfur cluster binding"/>
    <property type="evidence" value="ECO:0007669"/>
    <property type="project" value="UniProtKB-KW"/>
</dbReference>
<dbReference type="GO" id="GO:0046872">
    <property type="term" value="F:metal ion binding"/>
    <property type="evidence" value="ECO:0007669"/>
    <property type="project" value="UniProtKB-KW"/>
</dbReference>
<dbReference type="InterPro" id="IPR006467">
    <property type="entry name" value="MiaB-like_bact"/>
</dbReference>
<organism evidence="10">
    <name type="scientific">uncultured Anaerotruncus sp</name>
    <dbReference type="NCBI Taxonomy" id="905011"/>
    <lineage>
        <taxon>Bacteria</taxon>
        <taxon>Bacillati</taxon>
        <taxon>Bacillota</taxon>
        <taxon>Clostridia</taxon>
        <taxon>Eubacteriales</taxon>
        <taxon>Oscillospiraceae</taxon>
        <taxon>Anaerotruncus</taxon>
        <taxon>environmental samples</taxon>
    </lineage>
</organism>
<keyword evidence="5" id="KW-0479">Metal-binding</keyword>
<evidence type="ECO:0000256" key="4">
    <source>
        <dbReference type="ARBA" id="ARBA00022691"/>
    </source>
</evidence>
<dbReference type="SUPFAM" id="SSF102114">
    <property type="entry name" value="Radical SAM enzymes"/>
    <property type="match status" value="1"/>
</dbReference>
<dbReference type="EC" id="2.-.-.-" evidence="10"/>
<gene>
    <name evidence="10" type="primary">miaB_2</name>
    <name evidence="10" type="ORF">SAMEA3545359_00855</name>
</gene>
<evidence type="ECO:0000259" key="8">
    <source>
        <dbReference type="PROSITE" id="PS51449"/>
    </source>
</evidence>
<dbReference type="InterPro" id="IPR020612">
    <property type="entry name" value="Methylthiotransferase_CS"/>
</dbReference>
<dbReference type="InterPro" id="IPR058240">
    <property type="entry name" value="rSAM_sf"/>
</dbReference>
<dbReference type="NCBIfam" id="TIGR01579">
    <property type="entry name" value="MiaB-like-C"/>
    <property type="match status" value="1"/>
</dbReference>
<dbReference type="SFLD" id="SFLDG01082">
    <property type="entry name" value="B12-binding_domain_containing"/>
    <property type="match status" value="1"/>
</dbReference>
<dbReference type="Gene3D" id="3.80.30.20">
    <property type="entry name" value="tm_1862 like domain"/>
    <property type="match status" value="1"/>
</dbReference>
<feature type="domain" description="MTTase N-terminal" evidence="8">
    <location>
        <begin position="35"/>
        <end position="146"/>
    </location>
</feature>
<evidence type="ECO:0000259" key="9">
    <source>
        <dbReference type="PROSITE" id="PS51918"/>
    </source>
</evidence>
<sequence>MTGQHQNAGILPFYAIGTHTMSKRSGPARGLIQSMDVTFYTLGCKVNQYETQAMIAQFKNAGFTVVEPGQPAQVLVVNSCTVTATGDKKSRNRLARFRRENPHGLVVLTGCYPQAFPDKAAGSGADIITGTANKGQIVELVLDELARRGVGAGSSALPVLPTDEPVHSTIAITPYTGHDRFEPMQVKRFEGKTRAFVKVQDGCDRFCSYCIIPVARGRVRSKALADITSELAALAQNGYREVVLVGINLPCYGKDTGRRLVDALETACAVDGIERVRLGSLEPELLTDEDLRRMAAQPKFCPQFHLSLQSGCDNTLRRMNRHYTAAEYADIVRRIRTQFPGAAITTDVIVGFPGETEEDFLTTLAFVQKIAFSRVHVFTYSRREGTRAAAMPDQIPKKVKEERGARLTAAVGTLHRQFCAQQVGSTQSVLLERQVDPDTFEGYTKNYTQVLVTGSGLAAGQIREVLITGISGDYCTGQAR</sequence>
<accession>A0A1C6HII9</accession>
<dbReference type="Pfam" id="PF00919">
    <property type="entry name" value="UPF0004"/>
    <property type="match status" value="1"/>
</dbReference>
<dbReference type="SFLD" id="SFLDS00029">
    <property type="entry name" value="Radical_SAM"/>
    <property type="match status" value="1"/>
</dbReference>
<dbReference type="FunFam" id="3.80.30.20:FF:000001">
    <property type="entry name" value="tRNA-2-methylthio-N(6)-dimethylallyladenosine synthase 2"/>
    <property type="match status" value="1"/>
</dbReference>
<dbReference type="SFLD" id="SFLDG01061">
    <property type="entry name" value="methylthiotransferase"/>
    <property type="match status" value="1"/>
</dbReference>
<keyword evidence="4" id="KW-0949">S-adenosyl-L-methionine</keyword>
<dbReference type="CDD" id="cd01335">
    <property type="entry name" value="Radical_SAM"/>
    <property type="match status" value="1"/>
</dbReference>
<dbReference type="InterPro" id="IPR007197">
    <property type="entry name" value="rSAM"/>
</dbReference>
<proteinExistence type="predicted"/>
<dbReference type="Gene3D" id="3.40.50.12160">
    <property type="entry name" value="Methylthiotransferase, N-terminal domain"/>
    <property type="match status" value="1"/>
</dbReference>
<keyword evidence="3 10" id="KW-0808">Transferase</keyword>
<feature type="domain" description="Radical SAM core" evidence="9">
    <location>
        <begin position="189"/>
        <end position="417"/>
    </location>
</feature>
<comment type="cofactor">
    <cofactor evidence="1">
        <name>[4Fe-4S] cluster</name>
        <dbReference type="ChEBI" id="CHEBI:49883"/>
    </cofactor>
</comment>
<dbReference type="EMBL" id="FMHG01000001">
    <property type="protein sequence ID" value="SCJ56963.1"/>
    <property type="molecule type" value="Genomic_DNA"/>
</dbReference>
<dbReference type="InterPro" id="IPR006638">
    <property type="entry name" value="Elp3/MiaA/NifB-like_rSAM"/>
</dbReference>
<dbReference type="InterPro" id="IPR005839">
    <property type="entry name" value="Methylthiotransferase"/>
</dbReference>
<dbReference type="InterPro" id="IPR023404">
    <property type="entry name" value="rSAM_horseshoe"/>
</dbReference>
<evidence type="ECO:0000256" key="2">
    <source>
        <dbReference type="ARBA" id="ARBA00022485"/>
    </source>
</evidence>
<evidence type="ECO:0000256" key="6">
    <source>
        <dbReference type="ARBA" id="ARBA00023004"/>
    </source>
</evidence>
<keyword evidence="2" id="KW-0004">4Fe-4S</keyword>
<dbReference type="PROSITE" id="PS51449">
    <property type="entry name" value="MTTASE_N"/>
    <property type="match status" value="1"/>
</dbReference>
<keyword evidence="6" id="KW-0408">Iron</keyword>
<dbReference type="PROSITE" id="PS01278">
    <property type="entry name" value="MTTASE_RADICAL"/>
    <property type="match status" value="1"/>
</dbReference>
<dbReference type="PANTHER" id="PTHR11918:SF45">
    <property type="entry name" value="THREONYLCARBAMOYLADENOSINE TRNA METHYLTHIOTRANSFERASE"/>
    <property type="match status" value="1"/>
</dbReference>
<dbReference type="PROSITE" id="PS51918">
    <property type="entry name" value="RADICAL_SAM"/>
    <property type="match status" value="1"/>
</dbReference>
<dbReference type="SMART" id="SM00729">
    <property type="entry name" value="Elp3"/>
    <property type="match status" value="1"/>
</dbReference>
<name>A0A1C6HII9_9FIRM</name>